<evidence type="ECO:0000313" key="13">
    <source>
        <dbReference type="Proteomes" id="UP001220940"/>
    </source>
</evidence>
<dbReference type="EMBL" id="JAJHZP010000018">
    <property type="protein sequence ID" value="MDC4183709.1"/>
    <property type="molecule type" value="Genomic_DNA"/>
</dbReference>
<organism evidence="11 12">
    <name type="scientific">Mycoplasma bradburyae</name>
    <dbReference type="NCBI Taxonomy" id="2963128"/>
    <lineage>
        <taxon>Bacteria</taxon>
        <taxon>Bacillati</taxon>
        <taxon>Mycoplasmatota</taxon>
        <taxon>Mollicutes</taxon>
        <taxon>Mycoplasmataceae</taxon>
        <taxon>Mycoplasma</taxon>
    </lineage>
</organism>
<sequence>MFNSVFSGFDFDGGFGDVFSQFFSGGGQQGYHNQGYVEEIDVNLVHEIKLTFLEAANGCIKNIKYTRQVTCPDCDGTGSADGDVNTCNDCKGDGFIIENRRTLLGMFQTKKTCPSCKGEGQVIKNKCKKCKSRRMVDETVERNVAIDSNVFYQEVVVVQNEGHIFRNVVGDLYLRVKIEPSRVFELRDNHVVVNVLVDPMVAIVGGTISIPTLKEIKDIKLKPGTKNGDVITIANGGINLKLDSRAYGSSYSEKGDLIVVINCARPREYTKEELEKLREFIKPNKEVILYEALVKKELENKE</sequence>
<evidence type="ECO:0000256" key="2">
    <source>
        <dbReference type="ARBA" id="ARBA00022737"/>
    </source>
</evidence>
<protein>
    <recommendedName>
        <fullName evidence="7">Chaperone protein DnaJ</fullName>
    </recommendedName>
</protein>
<dbReference type="AlphaFoldDB" id="A0AAW6HPP2"/>
<dbReference type="GO" id="GO:0051082">
    <property type="term" value="F:unfolded protein binding"/>
    <property type="evidence" value="ECO:0007669"/>
    <property type="project" value="InterPro"/>
</dbReference>
<dbReference type="SUPFAM" id="SSF57938">
    <property type="entry name" value="DnaJ/Hsp40 cysteine-rich domain"/>
    <property type="match status" value="1"/>
</dbReference>
<dbReference type="PROSITE" id="PS51188">
    <property type="entry name" value="ZF_CR"/>
    <property type="match status" value="1"/>
</dbReference>
<dbReference type="CDD" id="cd10719">
    <property type="entry name" value="DnaJ_zf"/>
    <property type="match status" value="1"/>
</dbReference>
<proteinExistence type="inferred from homology"/>
<dbReference type="InterPro" id="IPR036410">
    <property type="entry name" value="HSP_DnaJ_Cys-rich_dom_sf"/>
</dbReference>
<keyword evidence="1 8" id="KW-0479">Metal-binding</keyword>
<evidence type="ECO:0000256" key="8">
    <source>
        <dbReference type="PROSITE-ProRule" id="PRU00546"/>
    </source>
</evidence>
<comment type="caution">
    <text evidence="11">The sequence shown here is derived from an EMBL/GenBank/DDBJ whole genome shotgun (WGS) entry which is preliminary data.</text>
</comment>
<evidence type="ECO:0000256" key="5">
    <source>
        <dbReference type="ARBA" id="ARBA00023186"/>
    </source>
</evidence>
<keyword evidence="4 8" id="KW-0862">Zinc</keyword>
<dbReference type="InterPro" id="IPR001305">
    <property type="entry name" value="HSP_DnaJ_Cys-rich_dom"/>
</dbReference>
<dbReference type="PANTHER" id="PTHR43096">
    <property type="entry name" value="DNAJ HOMOLOG 1, MITOCHONDRIAL-RELATED"/>
    <property type="match status" value="1"/>
</dbReference>
<name>A0AAW6HPP2_9MOLU</name>
<evidence type="ECO:0000313" key="10">
    <source>
        <dbReference type="EMBL" id="MDC4182203.1"/>
    </source>
</evidence>
<evidence type="ECO:0000256" key="4">
    <source>
        <dbReference type="ARBA" id="ARBA00022833"/>
    </source>
</evidence>
<reference evidence="11 13" key="1">
    <citation type="submission" date="2021-11" db="EMBL/GenBank/DDBJ databases">
        <title>Description of Mycoplasma bradburyaesp. nov.from sea birds: a tribute to a great mycoplasmologist.</title>
        <authorList>
            <person name="Ramirez A.S."/>
            <person name="Poveda C."/>
            <person name="Suarez-Perez A."/>
            <person name="Rosales R.S."/>
            <person name="Dijkman R."/>
            <person name="Feberwee A."/>
            <person name="Spergser J."/>
            <person name="Szostak M.P."/>
            <person name="Ressel L."/>
            <person name="Calabuig P."/>
            <person name="Catania S."/>
            <person name="Gobbo F."/>
            <person name="Timofte D."/>
            <person name="Poveda J.B."/>
        </authorList>
    </citation>
    <scope>NUCLEOTIDE SEQUENCE</scope>
    <source>
        <strain evidence="10 13">T158</strain>
        <strain evidence="11">T264</strain>
    </source>
</reference>
<evidence type="ECO:0000313" key="12">
    <source>
        <dbReference type="Proteomes" id="UP001216384"/>
    </source>
</evidence>
<keyword evidence="5" id="KW-0143">Chaperone</keyword>
<dbReference type="Gene3D" id="2.10.230.10">
    <property type="entry name" value="Heat shock protein DnaJ, cysteine-rich domain"/>
    <property type="match status" value="1"/>
</dbReference>
<keyword evidence="2" id="KW-0677">Repeat</keyword>
<keyword evidence="13" id="KW-1185">Reference proteome</keyword>
<dbReference type="FunFam" id="2.10.230.10:FF:000002">
    <property type="entry name" value="Molecular chaperone DnaJ"/>
    <property type="match status" value="1"/>
</dbReference>
<gene>
    <name evidence="10" type="ORF">LNO68_03350</name>
    <name evidence="11" type="ORF">LNO71_03620</name>
</gene>
<dbReference type="Pfam" id="PF01556">
    <property type="entry name" value="DnaJ_C"/>
    <property type="match status" value="1"/>
</dbReference>
<dbReference type="GO" id="GO:0005737">
    <property type="term" value="C:cytoplasm"/>
    <property type="evidence" value="ECO:0007669"/>
    <property type="project" value="TreeGrafter"/>
</dbReference>
<dbReference type="SUPFAM" id="SSF49493">
    <property type="entry name" value="HSP40/DnaJ peptide-binding domain"/>
    <property type="match status" value="2"/>
</dbReference>
<accession>A0AAW6HPP2</accession>
<evidence type="ECO:0000256" key="3">
    <source>
        <dbReference type="ARBA" id="ARBA00022771"/>
    </source>
</evidence>
<dbReference type="Pfam" id="PF00684">
    <property type="entry name" value="DnaJ_CXXCXGXG"/>
    <property type="match status" value="1"/>
</dbReference>
<evidence type="ECO:0000259" key="9">
    <source>
        <dbReference type="PROSITE" id="PS51188"/>
    </source>
</evidence>
<evidence type="ECO:0000256" key="1">
    <source>
        <dbReference type="ARBA" id="ARBA00022723"/>
    </source>
</evidence>
<dbReference type="Gene3D" id="2.60.260.20">
    <property type="entry name" value="Urease metallochaperone UreE, N-terminal domain"/>
    <property type="match status" value="2"/>
</dbReference>
<dbReference type="Proteomes" id="UP001220940">
    <property type="component" value="Unassembled WGS sequence"/>
</dbReference>
<dbReference type="InterPro" id="IPR002939">
    <property type="entry name" value="DnaJ_C"/>
</dbReference>
<keyword evidence="3 8" id="KW-0863">Zinc-finger</keyword>
<feature type="zinc finger region" description="CR-type" evidence="8">
    <location>
        <begin position="58"/>
        <end position="139"/>
    </location>
</feature>
<dbReference type="GO" id="GO:0008270">
    <property type="term" value="F:zinc ion binding"/>
    <property type="evidence" value="ECO:0007669"/>
    <property type="project" value="UniProtKB-KW"/>
</dbReference>
<evidence type="ECO:0000313" key="11">
    <source>
        <dbReference type="EMBL" id="MDC4183709.1"/>
    </source>
</evidence>
<dbReference type="Proteomes" id="UP001216384">
    <property type="component" value="Unassembled WGS sequence"/>
</dbReference>
<dbReference type="CDD" id="cd10747">
    <property type="entry name" value="DnaJ_C"/>
    <property type="match status" value="1"/>
</dbReference>
<comment type="similarity">
    <text evidence="6">Belongs to the DnaJ family.</text>
</comment>
<evidence type="ECO:0000256" key="7">
    <source>
        <dbReference type="ARBA" id="ARBA00067609"/>
    </source>
</evidence>
<feature type="domain" description="CR-type" evidence="9">
    <location>
        <begin position="58"/>
        <end position="139"/>
    </location>
</feature>
<dbReference type="PANTHER" id="PTHR43096:SF48">
    <property type="entry name" value="CHAPERONE PROTEIN DNAJ"/>
    <property type="match status" value="1"/>
</dbReference>
<dbReference type="GO" id="GO:0031072">
    <property type="term" value="F:heat shock protein binding"/>
    <property type="evidence" value="ECO:0007669"/>
    <property type="project" value="InterPro"/>
</dbReference>
<dbReference type="GO" id="GO:0042026">
    <property type="term" value="P:protein refolding"/>
    <property type="evidence" value="ECO:0007669"/>
    <property type="project" value="TreeGrafter"/>
</dbReference>
<evidence type="ECO:0000256" key="6">
    <source>
        <dbReference type="ARBA" id="ARBA00061004"/>
    </source>
</evidence>
<dbReference type="InterPro" id="IPR008971">
    <property type="entry name" value="HSP40/DnaJ_pept-bd"/>
</dbReference>
<dbReference type="EMBL" id="JAJHZM010000014">
    <property type="protein sequence ID" value="MDC4182203.1"/>
    <property type="molecule type" value="Genomic_DNA"/>
</dbReference>